<dbReference type="Proteomes" id="UP000800097">
    <property type="component" value="Unassembled WGS sequence"/>
</dbReference>
<dbReference type="AlphaFoldDB" id="A0A6A6JT67"/>
<sequence length="391" mass="43656">MAPHADDSLDGSGYTPSAKSIAELKRKLHLHHAASLPGAAWITDCPQMNDSQAANLESKTLQLSLDDLKEIEDAYAYFDATGLPLNKLQAEHFPLPTLSRKLRQRSILLADKEPFFIIRGLKPLWFSKWKNVVIYTGIASHVGSKRAWAVGDPNVLHHVTNLQPPKEKGCEAYRGPANRNTALPFHTDYGSILSFYVLSKAQTGGDTYLADIHDIVSEISKDRPDIIETLRQPIININAKAEGAYDERPLLFTLSSGQLAVQASRSRLFGTQCRHRPSSLPPLSNAQVEAIDALHAAGQAVSQRIPSRSGDMIFFNNLRMMHARDAFVDGDAEENETSRYLLRLILHDERPDARWEIPPALKPTWDELYAHADEDEVFAIHPELFSYKAAH</sequence>
<reference evidence="4" key="1">
    <citation type="journal article" date="2020" name="Stud. Mycol.">
        <title>101 Dothideomycetes genomes: a test case for predicting lifestyles and emergence of pathogens.</title>
        <authorList>
            <person name="Haridas S."/>
            <person name="Albert R."/>
            <person name="Binder M."/>
            <person name="Bloem J."/>
            <person name="Labutti K."/>
            <person name="Salamov A."/>
            <person name="Andreopoulos B."/>
            <person name="Baker S."/>
            <person name="Barry K."/>
            <person name="Bills G."/>
            <person name="Bluhm B."/>
            <person name="Cannon C."/>
            <person name="Castanera R."/>
            <person name="Culley D."/>
            <person name="Daum C."/>
            <person name="Ezra D."/>
            <person name="Gonzalez J."/>
            <person name="Henrissat B."/>
            <person name="Kuo A."/>
            <person name="Liang C."/>
            <person name="Lipzen A."/>
            <person name="Lutzoni F."/>
            <person name="Magnuson J."/>
            <person name="Mondo S."/>
            <person name="Nolan M."/>
            <person name="Ohm R."/>
            <person name="Pangilinan J."/>
            <person name="Park H.-J."/>
            <person name="Ramirez L."/>
            <person name="Alfaro M."/>
            <person name="Sun H."/>
            <person name="Tritt A."/>
            <person name="Yoshinaga Y."/>
            <person name="Zwiers L.-H."/>
            <person name="Turgeon B."/>
            <person name="Goodwin S."/>
            <person name="Spatafora J."/>
            <person name="Crous P."/>
            <person name="Grigoriev I."/>
        </authorList>
    </citation>
    <scope>NUCLEOTIDE SEQUENCE</scope>
    <source>
        <strain evidence="4">CBS 379.55</strain>
    </source>
</reference>
<evidence type="ECO:0000256" key="1">
    <source>
        <dbReference type="ARBA" id="ARBA00023002"/>
    </source>
</evidence>
<keyword evidence="1" id="KW-0560">Oxidoreductase</keyword>
<keyword evidence="5" id="KW-1185">Reference proteome</keyword>
<dbReference type="InterPro" id="IPR050411">
    <property type="entry name" value="AlphaKG_dependent_hydroxylases"/>
</dbReference>
<dbReference type="InterPro" id="IPR003819">
    <property type="entry name" value="TauD/TfdA-like"/>
</dbReference>
<accession>A0A6A6JT67</accession>
<dbReference type="InterPro" id="IPR042098">
    <property type="entry name" value="TauD-like_sf"/>
</dbReference>
<dbReference type="GO" id="GO:0016491">
    <property type="term" value="F:oxidoreductase activity"/>
    <property type="evidence" value="ECO:0007669"/>
    <property type="project" value="UniProtKB-KW"/>
</dbReference>
<protein>
    <submittedName>
        <fullName evidence="4">Clavaminate synthase-like protein</fullName>
    </submittedName>
</protein>
<dbReference type="GO" id="GO:0017000">
    <property type="term" value="P:antibiotic biosynthetic process"/>
    <property type="evidence" value="ECO:0007669"/>
    <property type="project" value="UniProtKB-KW"/>
</dbReference>
<keyword evidence="2" id="KW-0045">Antibiotic biosynthesis</keyword>
<evidence type="ECO:0000313" key="4">
    <source>
        <dbReference type="EMBL" id="KAF2279313.1"/>
    </source>
</evidence>
<gene>
    <name evidence="4" type="ORF">EI97DRAFT_172105</name>
</gene>
<dbReference type="RefSeq" id="XP_033656852.1">
    <property type="nucleotide sequence ID" value="XM_033793431.1"/>
</dbReference>
<organism evidence="4 5">
    <name type="scientific">Westerdykella ornata</name>
    <dbReference type="NCBI Taxonomy" id="318751"/>
    <lineage>
        <taxon>Eukaryota</taxon>
        <taxon>Fungi</taxon>
        <taxon>Dikarya</taxon>
        <taxon>Ascomycota</taxon>
        <taxon>Pezizomycotina</taxon>
        <taxon>Dothideomycetes</taxon>
        <taxon>Pleosporomycetidae</taxon>
        <taxon>Pleosporales</taxon>
        <taxon>Sporormiaceae</taxon>
        <taxon>Westerdykella</taxon>
    </lineage>
</organism>
<dbReference type="Gene3D" id="3.60.130.10">
    <property type="entry name" value="Clavaminate synthase-like"/>
    <property type="match status" value="1"/>
</dbReference>
<dbReference type="Pfam" id="PF02668">
    <property type="entry name" value="TauD"/>
    <property type="match status" value="1"/>
</dbReference>
<feature type="domain" description="TauD/TfdA-like" evidence="3">
    <location>
        <begin position="85"/>
        <end position="343"/>
    </location>
</feature>
<evidence type="ECO:0000259" key="3">
    <source>
        <dbReference type="Pfam" id="PF02668"/>
    </source>
</evidence>
<dbReference type="EMBL" id="ML986486">
    <property type="protein sequence ID" value="KAF2279313.1"/>
    <property type="molecule type" value="Genomic_DNA"/>
</dbReference>
<dbReference type="PANTHER" id="PTHR10696:SF56">
    <property type="entry name" value="TAUD_TFDA-LIKE DOMAIN-CONTAINING PROTEIN"/>
    <property type="match status" value="1"/>
</dbReference>
<proteinExistence type="predicted"/>
<dbReference type="PANTHER" id="PTHR10696">
    <property type="entry name" value="GAMMA-BUTYROBETAINE HYDROXYLASE-RELATED"/>
    <property type="match status" value="1"/>
</dbReference>
<evidence type="ECO:0000256" key="2">
    <source>
        <dbReference type="ARBA" id="ARBA00023194"/>
    </source>
</evidence>
<dbReference type="OrthoDB" id="272271at2759"/>
<evidence type="ECO:0000313" key="5">
    <source>
        <dbReference type="Proteomes" id="UP000800097"/>
    </source>
</evidence>
<name>A0A6A6JT67_WESOR</name>
<dbReference type="GeneID" id="54546606"/>
<dbReference type="SUPFAM" id="SSF51197">
    <property type="entry name" value="Clavaminate synthase-like"/>
    <property type="match status" value="1"/>
</dbReference>